<proteinExistence type="predicted"/>
<gene>
    <name evidence="1" type="ORF">LTR37_006484</name>
</gene>
<sequence length="358" mass="38501">MSRPLSRPIKKDILPSALKPLKPVLFSESTSTRLVPNIRSLSWSPTGSLIATCTSSNIRIWNPERPNVKSSTEIRNGHSVTAGGSGAVVEKVVFCPTTENVLASTGHDGGVRLWDVRVPGGAVGAGKGTALADVKIGDPCLFLTWHPNAREMLVGTKEDAIHSVDVRRMTDHDSTNSKWALESTERIPPAKSSSPRYYAMTFSNSGREIFATTGDGPVKILDYPTMTPLHTLTAHTYATYSVQHSPRGDYLAVGGGDSTITLWDTYNWHCAHALTAHTSAIRDLSFSFDGAYLICGSGSDFKEGEKGIEIYHADTGDVAHTIDTGNAVTVAQWHPYRYWVAYAGDAGGMKIVGPGGNV</sequence>
<comment type="caution">
    <text evidence="1">The sequence shown here is derived from an EMBL/GenBank/DDBJ whole genome shotgun (WGS) entry which is preliminary data.</text>
</comment>
<organism evidence="1 2">
    <name type="scientific">Vermiconidia calcicola</name>
    <dbReference type="NCBI Taxonomy" id="1690605"/>
    <lineage>
        <taxon>Eukaryota</taxon>
        <taxon>Fungi</taxon>
        <taxon>Dikarya</taxon>
        <taxon>Ascomycota</taxon>
        <taxon>Pezizomycotina</taxon>
        <taxon>Dothideomycetes</taxon>
        <taxon>Dothideomycetidae</taxon>
        <taxon>Mycosphaerellales</taxon>
        <taxon>Extremaceae</taxon>
        <taxon>Vermiconidia</taxon>
    </lineage>
</organism>
<keyword evidence="2" id="KW-1185">Reference proteome</keyword>
<name>A0ACC3NFY2_9PEZI</name>
<protein>
    <submittedName>
        <fullName evidence="1">Uncharacterized protein</fullName>
    </submittedName>
</protein>
<dbReference type="EMBL" id="JAUTXU010000043">
    <property type="protein sequence ID" value="KAK3716334.1"/>
    <property type="molecule type" value="Genomic_DNA"/>
</dbReference>
<dbReference type="Proteomes" id="UP001281147">
    <property type="component" value="Unassembled WGS sequence"/>
</dbReference>
<reference evidence="1" key="1">
    <citation type="submission" date="2023-07" db="EMBL/GenBank/DDBJ databases">
        <title>Black Yeasts Isolated from many extreme environments.</title>
        <authorList>
            <person name="Coleine C."/>
            <person name="Stajich J.E."/>
            <person name="Selbmann L."/>
        </authorList>
    </citation>
    <scope>NUCLEOTIDE SEQUENCE</scope>
    <source>
        <strain evidence="1">CCFEE 5714</strain>
    </source>
</reference>
<evidence type="ECO:0000313" key="2">
    <source>
        <dbReference type="Proteomes" id="UP001281147"/>
    </source>
</evidence>
<evidence type="ECO:0000313" key="1">
    <source>
        <dbReference type="EMBL" id="KAK3716334.1"/>
    </source>
</evidence>
<accession>A0ACC3NFY2</accession>